<sequence>MGLHINKQADLDAMLNKFAKFNPKNNSNSNQVESEKEIEDKQIEYKERNKFFKRDQSK</sequence>
<protein>
    <submittedName>
        <fullName evidence="2">Uncharacterized protein</fullName>
    </submittedName>
</protein>
<feature type="region of interest" description="Disordered" evidence="1">
    <location>
        <begin position="21"/>
        <end position="40"/>
    </location>
</feature>
<dbReference type="KEGG" id="lsn:LSA_09620"/>
<evidence type="ECO:0000313" key="3">
    <source>
        <dbReference type="Proteomes" id="UP000001285"/>
    </source>
</evidence>
<evidence type="ECO:0000313" key="2">
    <source>
        <dbReference type="EMBL" id="AEN99362.1"/>
    </source>
</evidence>
<proteinExistence type="predicted"/>
<dbReference type="Proteomes" id="UP000001285">
    <property type="component" value="Chromosome"/>
</dbReference>
<dbReference type="EMBL" id="CP002461">
    <property type="protein sequence ID" value="AEN99362.1"/>
    <property type="molecule type" value="Genomic_DNA"/>
</dbReference>
<gene>
    <name evidence="2" type="ordered locus">LSA_09620</name>
</gene>
<name>G2KWG8_FRUST</name>
<dbReference type="STRING" id="714313.LSA_09620"/>
<organism evidence="2 3">
    <name type="scientific">Fructilactobacillus sanfranciscensis (strain TMW 1.1304)</name>
    <name type="common">Lactobacillus sanfranciscensis</name>
    <dbReference type="NCBI Taxonomy" id="714313"/>
    <lineage>
        <taxon>Bacteria</taxon>
        <taxon>Bacillati</taxon>
        <taxon>Bacillota</taxon>
        <taxon>Bacilli</taxon>
        <taxon>Lactobacillales</taxon>
        <taxon>Lactobacillaceae</taxon>
        <taxon>Fructilactobacillus</taxon>
    </lineage>
</organism>
<accession>G2KWG8</accession>
<dbReference type="HOGENOM" id="CLU_2973875_0_0_9"/>
<feature type="compositionally biased region" description="Polar residues" evidence="1">
    <location>
        <begin position="23"/>
        <end position="32"/>
    </location>
</feature>
<reference evidence="2 3" key="1">
    <citation type="journal article" date="2011" name="Microb. Cell Fact.">
        <title>Genomic analysis reveals Lactobacillus sanfranciscensis as stable element in traditional sourdoughs.</title>
        <authorList>
            <person name="Vogel R.F."/>
            <person name="Pavlovic M."/>
            <person name="Ehrmann M.A."/>
            <person name="Wiezer A."/>
            <person name="Liesegang H."/>
            <person name="Offschanka S."/>
            <person name="Voget S."/>
            <person name="Angelov A."/>
            <person name="Bocker G."/>
            <person name="Liebl W."/>
        </authorList>
    </citation>
    <scope>NUCLEOTIDE SEQUENCE [LARGE SCALE GENOMIC DNA]</scope>
    <source>
        <strain evidence="2 3">TMW 1.1304</strain>
    </source>
</reference>
<dbReference type="RefSeq" id="WP_014082220.1">
    <property type="nucleotide sequence ID" value="NC_015978.1"/>
</dbReference>
<keyword evidence="3" id="KW-1185">Reference proteome</keyword>
<dbReference type="NCBIfam" id="NF040897">
    <property type="entry name" value="SPJ_0845_Nterm"/>
    <property type="match status" value="1"/>
</dbReference>
<dbReference type="AlphaFoldDB" id="G2KWG8"/>
<dbReference type="InterPro" id="IPR047909">
    <property type="entry name" value="SPJ_0845-like_N"/>
</dbReference>
<evidence type="ECO:0000256" key="1">
    <source>
        <dbReference type="SAM" id="MobiDB-lite"/>
    </source>
</evidence>